<dbReference type="Proteomes" id="UP000299102">
    <property type="component" value="Unassembled WGS sequence"/>
</dbReference>
<comment type="caution">
    <text evidence="1">The sequence shown here is derived from an EMBL/GenBank/DDBJ whole genome shotgun (WGS) entry which is preliminary data.</text>
</comment>
<gene>
    <name evidence="1" type="ORF">EVAR_57424_1</name>
</gene>
<organism evidence="1 2">
    <name type="scientific">Eumeta variegata</name>
    <name type="common">Bagworm moth</name>
    <name type="synonym">Eumeta japonica</name>
    <dbReference type="NCBI Taxonomy" id="151549"/>
    <lineage>
        <taxon>Eukaryota</taxon>
        <taxon>Metazoa</taxon>
        <taxon>Ecdysozoa</taxon>
        <taxon>Arthropoda</taxon>
        <taxon>Hexapoda</taxon>
        <taxon>Insecta</taxon>
        <taxon>Pterygota</taxon>
        <taxon>Neoptera</taxon>
        <taxon>Endopterygota</taxon>
        <taxon>Lepidoptera</taxon>
        <taxon>Glossata</taxon>
        <taxon>Ditrysia</taxon>
        <taxon>Tineoidea</taxon>
        <taxon>Psychidae</taxon>
        <taxon>Oiketicinae</taxon>
        <taxon>Eumeta</taxon>
    </lineage>
</organism>
<protein>
    <submittedName>
        <fullName evidence="1">Uncharacterized protein</fullName>
    </submittedName>
</protein>
<sequence length="109" mass="12544">MHERTNEDEARIPTEKATVVEPSSRYSCAIELLKSSHRNNMLELLSQYSGNILIFHLLLKLITQIRLIFNMRVRILYSVKFGIPTVAFSGTHAPLYDITHSTLRTNRNS</sequence>
<accession>A0A4C1YA88</accession>
<reference evidence="1 2" key="1">
    <citation type="journal article" date="2019" name="Commun. Biol.">
        <title>The bagworm genome reveals a unique fibroin gene that provides high tensile strength.</title>
        <authorList>
            <person name="Kono N."/>
            <person name="Nakamura H."/>
            <person name="Ohtoshi R."/>
            <person name="Tomita M."/>
            <person name="Numata K."/>
            <person name="Arakawa K."/>
        </authorList>
    </citation>
    <scope>NUCLEOTIDE SEQUENCE [LARGE SCALE GENOMIC DNA]</scope>
</reference>
<evidence type="ECO:0000313" key="1">
    <source>
        <dbReference type="EMBL" id="GBP72878.1"/>
    </source>
</evidence>
<dbReference type="AlphaFoldDB" id="A0A4C1YA88"/>
<name>A0A4C1YA88_EUMVA</name>
<proteinExistence type="predicted"/>
<dbReference type="EMBL" id="BGZK01001159">
    <property type="protein sequence ID" value="GBP72878.1"/>
    <property type="molecule type" value="Genomic_DNA"/>
</dbReference>
<keyword evidence="2" id="KW-1185">Reference proteome</keyword>
<evidence type="ECO:0000313" key="2">
    <source>
        <dbReference type="Proteomes" id="UP000299102"/>
    </source>
</evidence>